<accession>A0A8A0RLX9</accession>
<evidence type="ECO:0000259" key="2">
    <source>
        <dbReference type="PROSITE" id="PS50263"/>
    </source>
</evidence>
<dbReference type="InterPro" id="IPR036526">
    <property type="entry name" value="C-N_Hydrolase_sf"/>
</dbReference>
<proteinExistence type="inferred from homology"/>
<dbReference type="Proteomes" id="UP000662904">
    <property type="component" value="Chromosome"/>
</dbReference>
<sequence length="139" mass="15813">MHLYSAMDEDVGFKNGTEMPVFDTEFGKIALMTCYDIRFVELSRTYALRGAETIIVVSNFPRPKVNHWRVLLQARVIENQLFIVACNRVGSALNSSYFGHSLIIDPWGEIIAEGDEEDKDSRSAGYLYQKEDLACLRVN</sequence>
<comment type="similarity">
    <text evidence="1">Belongs to the carbon-nitrogen hydrolase superfamily. NIT1/NIT2 family.</text>
</comment>
<dbReference type="Pfam" id="PF00795">
    <property type="entry name" value="CN_hydrolase"/>
    <property type="match status" value="1"/>
</dbReference>
<dbReference type="SUPFAM" id="SSF56317">
    <property type="entry name" value="Carbon-nitrogen hydrolase"/>
    <property type="match status" value="1"/>
</dbReference>
<dbReference type="PROSITE" id="PS50263">
    <property type="entry name" value="CN_HYDROLASE"/>
    <property type="match status" value="1"/>
</dbReference>
<keyword evidence="3" id="KW-0378">Hydrolase</keyword>
<reference evidence="3" key="1">
    <citation type="submission" date="2020-07" db="EMBL/GenBank/DDBJ databases">
        <title>Koleobacter methoxysyntrophicus gen. nov., sp. nov., a novel anaerobic bacterium isolated from deep subsurface oil field and proposal of Koleobacterales ord. nov. in the phylum Firmicutes.</title>
        <authorList>
            <person name="Sakamoto S."/>
            <person name="Tamaki H."/>
        </authorList>
    </citation>
    <scope>NUCLEOTIDE SEQUENCE</scope>
    <source>
        <strain evidence="3">NRmbB1</strain>
    </source>
</reference>
<dbReference type="AlphaFoldDB" id="A0A8A0RLX9"/>
<name>A0A8A0RLX9_9FIRM</name>
<evidence type="ECO:0000313" key="4">
    <source>
        <dbReference type="Proteomes" id="UP000662904"/>
    </source>
</evidence>
<dbReference type="Gene3D" id="3.60.110.10">
    <property type="entry name" value="Carbon-nitrogen hydrolase"/>
    <property type="match status" value="1"/>
</dbReference>
<dbReference type="GO" id="GO:0050152">
    <property type="term" value="F:omega-amidase activity"/>
    <property type="evidence" value="ECO:0007669"/>
    <property type="project" value="UniProtKB-EC"/>
</dbReference>
<keyword evidence="4" id="KW-1185">Reference proteome</keyword>
<dbReference type="EMBL" id="CP059066">
    <property type="protein sequence ID" value="QSQ08467.1"/>
    <property type="molecule type" value="Genomic_DNA"/>
</dbReference>
<evidence type="ECO:0000256" key="1">
    <source>
        <dbReference type="ARBA" id="ARBA00010613"/>
    </source>
</evidence>
<dbReference type="EC" id="3.5.1.3" evidence="3"/>
<dbReference type="PANTHER" id="PTHR23088:SF27">
    <property type="entry name" value="DEAMINATED GLUTATHIONE AMIDASE"/>
    <property type="match status" value="1"/>
</dbReference>
<dbReference type="KEGG" id="kme:H0A61_00789"/>
<evidence type="ECO:0000313" key="3">
    <source>
        <dbReference type="EMBL" id="QSQ08467.1"/>
    </source>
</evidence>
<dbReference type="PANTHER" id="PTHR23088">
    <property type="entry name" value="NITRILASE-RELATED"/>
    <property type="match status" value="1"/>
</dbReference>
<feature type="domain" description="CN hydrolase" evidence="2">
    <location>
        <begin position="1"/>
        <end position="133"/>
    </location>
</feature>
<organism evidence="3 4">
    <name type="scientific">Koleobacter methoxysyntrophicus</name>
    <dbReference type="NCBI Taxonomy" id="2751313"/>
    <lineage>
        <taxon>Bacteria</taxon>
        <taxon>Bacillati</taxon>
        <taxon>Bacillota</taxon>
        <taxon>Clostridia</taxon>
        <taxon>Koleobacterales</taxon>
        <taxon>Koleobacteraceae</taxon>
        <taxon>Koleobacter</taxon>
    </lineage>
</organism>
<protein>
    <submittedName>
        <fullName evidence="3">Omega-amidase YafV</fullName>
        <ecNumber evidence="3">3.5.1.3</ecNumber>
    </submittedName>
</protein>
<gene>
    <name evidence="3" type="primary">yafV_1</name>
    <name evidence="3" type="ORF">H0A61_00789</name>
</gene>
<dbReference type="InterPro" id="IPR003010">
    <property type="entry name" value="C-N_Hydrolase"/>
</dbReference>